<dbReference type="OrthoDB" id="2684052at2"/>
<evidence type="ECO:0000313" key="1">
    <source>
        <dbReference type="EMBL" id="BAU27748.1"/>
    </source>
</evidence>
<dbReference type="RefSeq" id="WP_096465338.1">
    <property type="nucleotide sequence ID" value="NZ_AP017312.1"/>
</dbReference>
<dbReference type="EMBL" id="AP017312">
    <property type="protein sequence ID" value="BAU27748.1"/>
    <property type="molecule type" value="Genomic_DNA"/>
</dbReference>
<proteinExistence type="predicted"/>
<sequence>MKQTTLVIDAEQVREIIVRLANDAVRELTQNRKKKMVDKLEFHMALQKKLLEIAPDFCCYGEKEHLIPHVQENGRGGRIDVAWWTLADRKLLAVFEIDSTIRTKSLRKILHADCSYRFWVYYGNRKIRDVLETLDTEQKITIIDFSIEFRKKDQWPPKIINEQIVMEL</sequence>
<dbReference type="KEGG" id="asoc:CB4_01922"/>
<keyword evidence="2" id="KW-1185">Reference proteome</keyword>
<dbReference type="Proteomes" id="UP000217696">
    <property type="component" value="Chromosome"/>
</dbReference>
<gene>
    <name evidence="1" type="ORF">CB4_01922</name>
</gene>
<dbReference type="AlphaFoldDB" id="A0A0U4NG69"/>
<reference evidence="1 2" key="1">
    <citation type="submission" date="2015-12" db="EMBL/GenBank/DDBJ databases">
        <title>Genome sequence of Aneurinibacillus soli.</title>
        <authorList>
            <person name="Lee J.S."/>
            <person name="Lee K.C."/>
            <person name="Kim K.K."/>
            <person name="Lee B.W."/>
        </authorList>
    </citation>
    <scope>NUCLEOTIDE SEQUENCE [LARGE SCALE GENOMIC DNA]</scope>
    <source>
        <strain evidence="1 2">CB4</strain>
    </source>
</reference>
<evidence type="ECO:0000313" key="2">
    <source>
        <dbReference type="Proteomes" id="UP000217696"/>
    </source>
</evidence>
<organism evidence="1 2">
    <name type="scientific">Aneurinibacillus soli</name>
    <dbReference type="NCBI Taxonomy" id="1500254"/>
    <lineage>
        <taxon>Bacteria</taxon>
        <taxon>Bacillati</taxon>
        <taxon>Bacillota</taxon>
        <taxon>Bacilli</taxon>
        <taxon>Bacillales</taxon>
        <taxon>Paenibacillaceae</taxon>
        <taxon>Aneurinibacillus group</taxon>
        <taxon>Aneurinibacillus</taxon>
    </lineage>
</organism>
<accession>A0A0U4NG69</accession>
<protein>
    <submittedName>
        <fullName evidence="1">Uncharacterized protein</fullName>
    </submittedName>
</protein>
<name>A0A0U4NG69_9BACL</name>